<evidence type="ECO:0000313" key="3">
    <source>
        <dbReference type="EMBL" id="EFD00818.1"/>
    </source>
</evidence>
<dbReference type="RefSeq" id="WP_006771503.1">
    <property type="nucleotide sequence ID" value="NZ_GG667615.1"/>
</dbReference>
<feature type="transmembrane region" description="Helical" evidence="2">
    <location>
        <begin position="756"/>
        <end position="774"/>
    </location>
</feature>
<evidence type="ECO:0000256" key="2">
    <source>
        <dbReference type="SAM" id="Phobius"/>
    </source>
</evidence>
<comment type="caution">
    <text evidence="3">The sequence shown here is derived from an EMBL/GenBank/DDBJ whole genome shotgun (WGS) entry which is preliminary data.</text>
</comment>
<keyword evidence="1" id="KW-0175">Coiled coil</keyword>
<feature type="transmembrane region" description="Helical" evidence="2">
    <location>
        <begin position="725"/>
        <end position="744"/>
    </location>
</feature>
<keyword evidence="2" id="KW-0812">Transmembrane</keyword>
<dbReference type="EMBL" id="ACIO01000068">
    <property type="protein sequence ID" value="EFD00818.1"/>
    <property type="molecule type" value="Genomic_DNA"/>
</dbReference>
<dbReference type="GeneID" id="93148686"/>
<keyword evidence="2" id="KW-1133">Transmembrane helix</keyword>
<dbReference type="HOGENOM" id="CLU_009643_0_0_9"/>
<feature type="coiled-coil region" evidence="1">
    <location>
        <begin position="22"/>
        <end position="85"/>
    </location>
</feature>
<organism evidence="3 4">
    <name type="scientific">Hungatella hathewayi DSM 13479</name>
    <dbReference type="NCBI Taxonomy" id="566550"/>
    <lineage>
        <taxon>Bacteria</taxon>
        <taxon>Bacillati</taxon>
        <taxon>Bacillota</taxon>
        <taxon>Clostridia</taxon>
        <taxon>Lachnospirales</taxon>
        <taxon>Lachnospiraceae</taxon>
        <taxon>Hungatella</taxon>
    </lineage>
</organism>
<evidence type="ECO:0000313" key="4">
    <source>
        <dbReference type="Proteomes" id="UP000004968"/>
    </source>
</evidence>
<evidence type="ECO:0000256" key="1">
    <source>
        <dbReference type="SAM" id="Coils"/>
    </source>
</evidence>
<protein>
    <submittedName>
        <fullName evidence="3">Uncharacterized protein</fullName>
    </submittedName>
</protein>
<dbReference type="Proteomes" id="UP000004968">
    <property type="component" value="Unassembled WGS sequence"/>
</dbReference>
<sequence length="920" mass="99423">MAADGSLKFDTKVNTEGFDAGMSTLTKAVERLSGLIEDLSKKMDGGFTGAGNTAASTAKDIDTVAESAKKAREEVERLNKEKAATFTGTITNNNASPSSIPDDGKRYDIYGNDVDEIIARNKAIEESAREAAAAENKAFEEAKQGPTMLQNTLEILKRTISDIPTIASSTGHVIMGAFDSGNQSVIALVDKIDLLKEHLYSLEKSGSYFGDPEYDKTYGELQKAIVALNSYKKELEGTGTVQKKVDSSGKKMNKTLAATNKTAIPLTKSILKLSNMFKLMLIRMAMRTAIKAAKEGFENLTQYSDETNKSISMLVSANTRLKNSFATAFAPALEAAAPALKEMIDLLSVGATYAGQLVAALTGKATFVKAVDVEENYGEALKDSNSELKKKEKLNQKLAFSFDDLIQAQKKSEDGYIGPTPDQMFETVEIENDIKDFAAVVKGVFSDLFDPLKQSWMENGPEVNEAVHAALSSMKNLALDVGASFLQVWKNEGYGQKITDDLLITFANLAFTAANLCDQLDKAWTSGDLGVSIMRHLGDLVLEVTGFFRDASGEIRDWSATLDFAPLLKSFDEVLVSLRPIVSKIGDVLLWLLKDILLPIAKWGIENGIPAAFDLISAALKVLNSILDALKPLAMWLWKDFLQPFGEWTGKIIIEALKKVTEWLTKFSDWISEHKQLIEDVTIVVLGFFAAFAFESFVSGVGNMLSVLPNLIGVLGSLVGKLDPLTLLLGLVISLAAYVATAWDDMTPDEKLASKILAVAGAIGLIVAEIGLLLHDPLMLGIGVAIAAIAGIAIAGIASSAKSRAGAYSSGSYSPYNTYSLGDVSSYRMPRLATGTVVPPRAGEFAAILGDNNRETEVVSPLSTIEQALDNVMAKYMGEGGNRRPMQIDLIINGQRFARAVYEANNQERQRVGVRMITEG</sequence>
<gene>
    <name evidence="3" type="ORF">CLOSTHATH_00954</name>
</gene>
<proteinExistence type="predicted"/>
<feature type="transmembrane region" description="Helical" evidence="2">
    <location>
        <begin position="780"/>
        <end position="798"/>
    </location>
</feature>
<name>D3ABH6_9FIRM</name>
<reference evidence="3 4" key="1">
    <citation type="submission" date="2010-01" db="EMBL/GenBank/DDBJ databases">
        <authorList>
            <person name="Weinstock G."/>
            <person name="Sodergren E."/>
            <person name="Clifton S."/>
            <person name="Fulton L."/>
            <person name="Fulton B."/>
            <person name="Courtney L."/>
            <person name="Fronick C."/>
            <person name="Harrison M."/>
            <person name="Strong C."/>
            <person name="Farmer C."/>
            <person name="Delahaunty K."/>
            <person name="Markovic C."/>
            <person name="Hall O."/>
            <person name="Minx P."/>
            <person name="Tomlinson C."/>
            <person name="Mitreva M."/>
            <person name="Nelson J."/>
            <person name="Hou S."/>
            <person name="Wollam A."/>
            <person name="Pepin K.H."/>
            <person name="Johnson M."/>
            <person name="Bhonagiri V."/>
            <person name="Nash W.E."/>
            <person name="Warren W."/>
            <person name="Chinwalla A."/>
            <person name="Mardis E.R."/>
            <person name="Wilson R.K."/>
        </authorList>
    </citation>
    <scope>NUCLEOTIDE SEQUENCE [LARGE SCALE GENOMIC DNA]</scope>
    <source>
        <strain evidence="3 4">DSM 13479</strain>
    </source>
</reference>
<dbReference type="AlphaFoldDB" id="D3ABH6"/>
<keyword evidence="2" id="KW-0472">Membrane</keyword>
<accession>D3ABH6</accession>